<dbReference type="SUPFAM" id="SSF57903">
    <property type="entry name" value="FYVE/PHD zinc finger"/>
    <property type="match status" value="1"/>
</dbReference>
<gene>
    <name evidence="4" type="ORF">GPM918_LOCUS23075</name>
    <name evidence="5" type="ORF">SRO942_LOCUS23074</name>
</gene>
<name>A0A814VAF7_9BILA</name>
<evidence type="ECO:0000313" key="6">
    <source>
        <dbReference type="Proteomes" id="UP000663829"/>
    </source>
</evidence>
<evidence type="ECO:0000313" key="5">
    <source>
        <dbReference type="EMBL" id="CAF3952667.1"/>
    </source>
</evidence>
<dbReference type="GO" id="GO:0003779">
    <property type="term" value="F:actin binding"/>
    <property type="evidence" value="ECO:0007669"/>
    <property type="project" value="TreeGrafter"/>
</dbReference>
<evidence type="ECO:0000256" key="2">
    <source>
        <dbReference type="ARBA" id="ARBA00022490"/>
    </source>
</evidence>
<dbReference type="Proteomes" id="UP000681722">
    <property type="component" value="Unassembled WGS sequence"/>
</dbReference>
<dbReference type="Pfam" id="PF02318">
    <property type="entry name" value="FYVE_2"/>
    <property type="match status" value="1"/>
</dbReference>
<dbReference type="Proteomes" id="UP000663829">
    <property type="component" value="Unassembled WGS sequence"/>
</dbReference>
<dbReference type="GO" id="GO:0031267">
    <property type="term" value="F:small GTPase binding"/>
    <property type="evidence" value="ECO:0007669"/>
    <property type="project" value="InterPro"/>
</dbReference>
<protein>
    <recommendedName>
        <fullName evidence="3">RabBD domain-containing protein</fullName>
    </recommendedName>
</protein>
<dbReference type="Gene3D" id="3.30.40.10">
    <property type="entry name" value="Zinc/RING finger domain, C3HC4 (zinc finger)"/>
    <property type="match status" value="1"/>
</dbReference>
<organism evidence="4 6">
    <name type="scientific">Didymodactylos carnosus</name>
    <dbReference type="NCBI Taxonomy" id="1234261"/>
    <lineage>
        <taxon>Eukaryota</taxon>
        <taxon>Metazoa</taxon>
        <taxon>Spiralia</taxon>
        <taxon>Gnathifera</taxon>
        <taxon>Rotifera</taxon>
        <taxon>Eurotatoria</taxon>
        <taxon>Bdelloidea</taxon>
        <taxon>Philodinida</taxon>
        <taxon>Philodinidae</taxon>
        <taxon>Didymodactylos</taxon>
    </lineage>
</organism>
<accession>A0A814VAF7</accession>
<dbReference type="AlphaFoldDB" id="A0A814VAF7"/>
<dbReference type="GO" id="GO:0006886">
    <property type="term" value="P:intracellular protein transport"/>
    <property type="evidence" value="ECO:0007669"/>
    <property type="project" value="InterPro"/>
</dbReference>
<keyword evidence="6" id="KW-1185">Reference proteome</keyword>
<dbReference type="EMBL" id="CAJOBC010008105">
    <property type="protein sequence ID" value="CAF3952667.1"/>
    <property type="molecule type" value="Genomic_DNA"/>
</dbReference>
<dbReference type="OrthoDB" id="195679at2759"/>
<dbReference type="InterPro" id="IPR051745">
    <property type="entry name" value="Intracell_Transport_Effector"/>
</dbReference>
<evidence type="ECO:0000256" key="1">
    <source>
        <dbReference type="ARBA" id="ARBA00004556"/>
    </source>
</evidence>
<dbReference type="GO" id="GO:0017022">
    <property type="term" value="F:myosin binding"/>
    <property type="evidence" value="ECO:0007669"/>
    <property type="project" value="TreeGrafter"/>
</dbReference>
<dbReference type="GO" id="GO:0048471">
    <property type="term" value="C:perinuclear region of cytoplasm"/>
    <property type="evidence" value="ECO:0007669"/>
    <property type="project" value="UniProtKB-SubCell"/>
</dbReference>
<dbReference type="GO" id="GO:0030864">
    <property type="term" value="C:cortical actin cytoskeleton"/>
    <property type="evidence" value="ECO:0007669"/>
    <property type="project" value="TreeGrafter"/>
</dbReference>
<dbReference type="CDD" id="cd15747">
    <property type="entry name" value="FYVE_Slp3_4_5"/>
    <property type="match status" value="1"/>
</dbReference>
<dbReference type="PANTHER" id="PTHR14555">
    <property type="entry name" value="MYELIN-ASSOCIATED OLIGODENDROCYTIC BASIC PROTEIN MOBP -RELATED"/>
    <property type="match status" value="1"/>
</dbReference>
<dbReference type="InterPro" id="IPR041282">
    <property type="entry name" value="FYVE_2"/>
</dbReference>
<dbReference type="InterPro" id="IPR013083">
    <property type="entry name" value="Znf_RING/FYVE/PHD"/>
</dbReference>
<reference evidence="4" key="1">
    <citation type="submission" date="2021-02" db="EMBL/GenBank/DDBJ databases">
        <authorList>
            <person name="Nowell W R."/>
        </authorList>
    </citation>
    <scope>NUCLEOTIDE SEQUENCE</scope>
</reference>
<sequence length="142" mass="16395">MTRSLSTKDELDNLNDIQLPDLSALKDDEKQHILKVLYRDEQLRSQHLARFLQLRKEVEELEAIPQANGTDQCARCQTPFGFVFNTGDNCPKCGAKVCKQCRLIYNVNDSGWLCQLCCKQISTILEVRLNLKRYRIPPIKNI</sequence>
<evidence type="ECO:0000259" key="3">
    <source>
        <dbReference type="PROSITE" id="PS50916"/>
    </source>
</evidence>
<feature type="domain" description="RabBD" evidence="3">
    <location>
        <begin position="19"/>
        <end position="87"/>
    </location>
</feature>
<keyword evidence="2" id="KW-0963">Cytoplasm</keyword>
<dbReference type="EMBL" id="CAJNOQ010008104">
    <property type="protein sequence ID" value="CAF1188398.1"/>
    <property type="molecule type" value="Genomic_DNA"/>
</dbReference>
<dbReference type="InterPro" id="IPR010911">
    <property type="entry name" value="Rab_BD"/>
</dbReference>
<comment type="subcellular location">
    <subcellularLocation>
        <location evidence="1">Cytoplasm</location>
        <location evidence="1">Perinuclear region</location>
    </subcellularLocation>
</comment>
<dbReference type="PROSITE" id="PS50916">
    <property type="entry name" value="RABBD"/>
    <property type="match status" value="1"/>
</dbReference>
<evidence type="ECO:0000313" key="4">
    <source>
        <dbReference type="EMBL" id="CAF1188398.1"/>
    </source>
</evidence>
<dbReference type="PANTHER" id="PTHR14555:SF6">
    <property type="entry name" value="RAB EFFECTOR MYRIP"/>
    <property type="match status" value="1"/>
</dbReference>
<dbReference type="InterPro" id="IPR011011">
    <property type="entry name" value="Znf_FYVE_PHD"/>
</dbReference>
<proteinExistence type="predicted"/>
<comment type="caution">
    <text evidence="4">The sequence shown here is derived from an EMBL/GenBank/DDBJ whole genome shotgun (WGS) entry which is preliminary data.</text>
</comment>